<dbReference type="PANTHER" id="PTHR12526">
    <property type="entry name" value="GLYCOSYLTRANSFERASE"/>
    <property type="match status" value="1"/>
</dbReference>
<dbReference type="GO" id="GO:0016757">
    <property type="term" value="F:glycosyltransferase activity"/>
    <property type="evidence" value="ECO:0007669"/>
    <property type="project" value="InterPro"/>
</dbReference>
<reference evidence="3 4" key="1">
    <citation type="submission" date="2019-08" db="EMBL/GenBank/DDBJ databases">
        <authorList>
            <person name="Seo Y.L."/>
        </authorList>
    </citation>
    <scope>NUCLEOTIDE SEQUENCE [LARGE SCALE GENOMIC DNA]</scope>
    <source>
        <strain evidence="3 4">MaA-C15</strain>
    </source>
</reference>
<dbReference type="Proteomes" id="UP000323258">
    <property type="component" value="Unassembled WGS sequence"/>
</dbReference>
<proteinExistence type="predicted"/>
<dbReference type="SUPFAM" id="SSF53756">
    <property type="entry name" value="UDP-Glycosyltransferase/glycogen phosphorylase"/>
    <property type="match status" value="1"/>
</dbReference>
<dbReference type="AlphaFoldDB" id="A0A5D4GS18"/>
<dbReference type="CDD" id="cd03821">
    <property type="entry name" value="GT4_Bme6-like"/>
    <property type="match status" value="1"/>
</dbReference>
<organism evidence="3 4">
    <name type="scientific">Neoaquamicrobium microcysteis</name>
    <dbReference type="NCBI Taxonomy" id="2682781"/>
    <lineage>
        <taxon>Bacteria</taxon>
        <taxon>Pseudomonadati</taxon>
        <taxon>Pseudomonadota</taxon>
        <taxon>Alphaproteobacteria</taxon>
        <taxon>Hyphomicrobiales</taxon>
        <taxon>Phyllobacteriaceae</taxon>
        <taxon>Neoaquamicrobium</taxon>
    </lineage>
</organism>
<dbReference type="Pfam" id="PF13579">
    <property type="entry name" value="Glyco_trans_4_4"/>
    <property type="match status" value="1"/>
</dbReference>
<dbReference type="InterPro" id="IPR028098">
    <property type="entry name" value="Glyco_trans_4-like_N"/>
</dbReference>
<dbReference type="OrthoDB" id="5490290at2"/>
<reference evidence="3 4" key="2">
    <citation type="submission" date="2019-09" db="EMBL/GenBank/DDBJ databases">
        <title>Mesorhizobium sp. MaA-C15 isolated from Microcystis aeruginosa.</title>
        <authorList>
            <person name="Jeong S.E."/>
            <person name="Jin H.M."/>
            <person name="Jeon C.O."/>
        </authorList>
    </citation>
    <scope>NUCLEOTIDE SEQUENCE [LARGE SCALE GENOMIC DNA]</scope>
    <source>
        <strain evidence="3 4">MaA-C15</strain>
    </source>
</reference>
<dbReference type="InterPro" id="IPR001296">
    <property type="entry name" value="Glyco_trans_1"/>
</dbReference>
<sequence length="389" mass="41738">MKIVHVIASLDPARGGVPAVAMRLAAAQGGLGQAVHIVAHDEVDAGPRIQQALEDVPGLKRVRLHYLPLPAGLDRLFARATRRPLAEIVAGADAVHIHGVWEPILRQAAIVSRTSGIPYCVAPAGMLDTWSLAQKRWKKRLALALGYRRMLDGAAFIHVLNRDEADIMMPLRLKASDRIIPNGVFLDEIAPVRRAGQAPLDTLLRGRRYILFLSRLHYKKGLDVLADAFARIASQWPDVDLVVAGPEGGAGEAFRRTVEAAGLGSRVHMVGGLYGPDKIAALRGADCFCLPSRQEGFSVAITEALACGVPVVVSRQCHFPEVATEGAGIVVDLDAAAVAEALSAVLGDPLGARRMGRKGSALVEQRFTWPVIAEESLKAYATMPRSAER</sequence>
<feature type="domain" description="Glycosyl transferase family 1" evidence="1">
    <location>
        <begin position="206"/>
        <end position="359"/>
    </location>
</feature>
<evidence type="ECO:0000313" key="3">
    <source>
        <dbReference type="EMBL" id="TYR31621.1"/>
    </source>
</evidence>
<name>A0A5D4GS18_9HYPH</name>
<dbReference type="Pfam" id="PF00534">
    <property type="entry name" value="Glycos_transf_1"/>
    <property type="match status" value="1"/>
</dbReference>
<dbReference type="Gene3D" id="3.40.50.2000">
    <property type="entry name" value="Glycogen Phosphorylase B"/>
    <property type="match status" value="2"/>
</dbReference>
<keyword evidence="3" id="KW-0808">Transferase</keyword>
<accession>A0A5D4GS18</accession>
<protein>
    <submittedName>
        <fullName evidence="3">Glycosyltransferase</fullName>
    </submittedName>
</protein>
<comment type="caution">
    <text evidence="3">The sequence shown here is derived from an EMBL/GenBank/DDBJ whole genome shotgun (WGS) entry which is preliminary data.</text>
</comment>
<feature type="domain" description="Glycosyltransferase subfamily 4-like N-terminal" evidence="2">
    <location>
        <begin position="15"/>
        <end position="183"/>
    </location>
</feature>
<dbReference type="EMBL" id="VSZS01000064">
    <property type="protein sequence ID" value="TYR31621.1"/>
    <property type="molecule type" value="Genomic_DNA"/>
</dbReference>
<evidence type="ECO:0000259" key="1">
    <source>
        <dbReference type="Pfam" id="PF00534"/>
    </source>
</evidence>
<evidence type="ECO:0000259" key="2">
    <source>
        <dbReference type="Pfam" id="PF13579"/>
    </source>
</evidence>
<evidence type="ECO:0000313" key="4">
    <source>
        <dbReference type="Proteomes" id="UP000323258"/>
    </source>
</evidence>
<keyword evidence="4" id="KW-1185">Reference proteome</keyword>
<dbReference type="RefSeq" id="WP_148915592.1">
    <property type="nucleotide sequence ID" value="NZ_VSZS01000064.1"/>
</dbReference>
<gene>
    <name evidence="3" type="ORF">FY036_15255</name>
</gene>